<keyword evidence="3" id="KW-1185">Reference proteome</keyword>
<dbReference type="AlphaFoldDB" id="A0A7J6HS00"/>
<protein>
    <recommendedName>
        <fullName evidence="1">RNase H type-1 domain-containing protein</fullName>
    </recommendedName>
</protein>
<reference evidence="2 3" key="1">
    <citation type="journal article" date="2020" name="bioRxiv">
        <title>Sequence and annotation of 42 cannabis genomes reveals extensive copy number variation in cannabinoid synthesis and pathogen resistance genes.</title>
        <authorList>
            <person name="Mckernan K.J."/>
            <person name="Helbert Y."/>
            <person name="Kane L.T."/>
            <person name="Ebling H."/>
            <person name="Zhang L."/>
            <person name="Liu B."/>
            <person name="Eaton Z."/>
            <person name="Mclaughlin S."/>
            <person name="Kingan S."/>
            <person name="Baybayan P."/>
            <person name="Concepcion G."/>
            <person name="Jordan M."/>
            <person name="Riva A."/>
            <person name="Barbazuk W."/>
            <person name="Harkins T."/>
        </authorList>
    </citation>
    <scope>NUCLEOTIDE SEQUENCE [LARGE SCALE GENOMIC DNA]</scope>
    <source>
        <strain evidence="3">cv. Jamaican Lion 4</strain>
        <tissue evidence="2">Leaf</tissue>
    </source>
</reference>
<dbReference type="SUPFAM" id="SSF53098">
    <property type="entry name" value="Ribonuclease H-like"/>
    <property type="match status" value="1"/>
</dbReference>
<evidence type="ECO:0000313" key="2">
    <source>
        <dbReference type="EMBL" id="KAF4398053.1"/>
    </source>
</evidence>
<feature type="domain" description="RNase H type-1" evidence="1">
    <location>
        <begin position="79"/>
        <end position="149"/>
    </location>
</feature>
<gene>
    <name evidence="2" type="ORF">G4B88_019774</name>
</gene>
<name>A0A7J6HS00_CANSA</name>
<accession>A0A7J6HS00</accession>
<dbReference type="Proteomes" id="UP000583929">
    <property type="component" value="Unassembled WGS sequence"/>
</dbReference>
<comment type="caution">
    <text evidence="2">The sequence shown here is derived from an EMBL/GenBank/DDBJ whole genome shotgun (WGS) entry which is preliminary data.</text>
</comment>
<evidence type="ECO:0000259" key="1">
    <source>
        <dbReference type="Pfam" id="PF13456"/>
    </source>
</evidence>
<dbReference type="Gene3D" id="3.30.420.10">
    <property type="entry name" value="Ribonuclease H-like superfamily/Ribonuclease H"/>
    <property type="match status" value="1"/>
</dbReference>
<organism evidence="2 3">
    <name type="scientific">Cannabis sativa</name>
    <name type="common">Hemp</name>
    <name type="synonym">Marijuana</name>
    <dbReference type="NCBI Taxonomy" id="3483"/>
    <lineage>
        <taxon>Eukaryota</taxon>
        <taxon>Viridiplantae</taxon>
        <taxon>Streptophyta</taxon>
        <taxon>Embryophyta</taxon>
        <taxon>Tracheophyta</taxon>
        <taxon>Spermatophyta</taxon>
        <taxon>Magnoliopsida</taxon>
        <taxon>eudicotyledons</taxon>
        <taxon>Gunneridae</taxon>
        <taxon>Pentapetalae</taxon>
        <taxon>rosids</taxon>
        <taxon>fabids</taxon>
        <taxon>Rosales</taxon>
        <taxon>Cannabaceae</taxon>
        <taxon>Cannabis</taxon>
    </lineage>
</organism>
<sequence length="175" mass="19543">MLVYAGVIMESIWKHRNMIIHSTGPLQSIESIRLEVCRRFSELDPGDGHLMQSATISTNPLLFPRLSTKHCLLVDGSFQAGSFGYAMLSPSRCSSDWWTGVSSGSCNSALEAEMLAIIQGLRWAIQNRLDDLTIISDSKVVVDAVCTRRAPEWISTATFTWCLKRAVKQQQDKNH</sequence>
<dbReference type="InterPro" id="IPR036397">
    <property type="entry name" value="RNaseH_sf"/>
</dbReference>
<dbReference type="Pfam" id="PF13456">
    <property type="entry name" value="RVT_3"/>
    <property type="match status" value="1"/>
</dbReference>
<dbReference type="InterPro" id="IPR044730">
    <property type="entry name" value="RNase_H-like_dom_plant"/>
</dbReference>
<dbReference type="GO" id="GO:0003676">
    <property type="term" value="F:nucleic acid binding"/>
    <property type="evidence" value="ECO:0007669"/>
    <property type="project" value="InterPro"/>
</dbReference>
<dbReference type="InterPro" id="IPR002156">
    <property type="entry name" value="RNaseH_domain"/>
</dbReference>
<dbReference type="GO" id="GO:0004523">
    <property type="term" value="F:RNA-DNA hybrid ribonuclease activity"/>
    <property type="evidence" value="ECO:0007669"/>
    <property type="project" value="InterPro"/>
</dbReference>
<evidence type="ECO:0000313" key="3">
    <source>
        <dbReference type="Proteomes" id="UP000583929"/>
    </source>
</evidence>
<dbReference type="InterPro" id="IPR012337">
    <property type="entry name" value="RNaseH-like_sf"/>
</dbReference>
<dbReference type="CDD" id="cd06222">
    <property type="entry name" value="RNase_H_like"/>
    <property type="match status" value="1"/>
</dbReference>
<proteinExistence type="predicted"/>
<dbReference type="EMBL" id="JAATIQ010000029">
    <property type="protein sequence ID" value="KAF4398053.1"/>
    <property type="molecule type" value="Genomic_DNA"/>
</dbReference>